<reference evidence="1 2" key="1">
    <citation type="submission" date="2018-06" db="EMBL/GenBank/DDBJ databases">
        <authorList>
            <consortium name="Pathogen Informatics"/>
            <person name="Doyle S."/>
        </authorList>
    </citation>
    <scope>NUCLEOTIDE SEQUENCE [LARGE SCALE GENOMIC DNA]</scope>
    <source>
        <strain evidence="1 2">NCTC11343</strain>
    </source>
</reference>
<dbReference type="Proteomes" id="UP000251241">
    <property type="component" value="Unassembled WGS sequence"/>
</dbReference>
<protein>
    <submittedName>
        <fullName evidence="1">Uncharacterized protein</fullName>
    </submittedName>
</protein>
<sequence>MVRCFSQDGYKKIRNQMIADFISQKYYQPGFCPNEGDF</sequence>
<evidence type="ECO:0000313" key="1">
    <source>
        <dbReference type="EMBL" id="SPZ84594.1"/>
    </source>
</evidence>
<name>A0A2X2ITF9_SPHMU</name>
<accession>A0A2X2ITF9</accession>
<evidence type="ECO:0000313" key="2">
    <source>
        <dbReference type="Proteomes" id="UP000251241"/>
    </source>
</evidence>
<organism evidence="1 2">
    <name type="scientific">Sphingobacterium multivorum</name>
    <dbReference type="NCBI Taxonomy" id="28454"/>
    <lineage>
        <taxon>Bacteria</taxon>
        <taxon>Pseudomonadati</taxon>
        <taxon>Bacteroidota</taxon>
        <taxon>Sphingobacteriia</taxon>
        <taxon>Sphingobacteriales</taxon>
        <taxon>Sphingobacteriaceae</taxon>
        <taxon>Sphingobacterium</taxon>
    </lineage>
</organism>
<dbReference type="EMBL" id="UAUU01000002">
    <property type="protein sequence ID" value="SPZ84594.1"/>
    <property type="molecule type" value="Genomic_DNA"/>
</dbReference>
<proteinExistence type="predicted"/>
<dbReference type="AlphaFoldDB" id="A0A2X2ITF9"/>
<gene>
    <name evidence="1" type="ORF">NCTC11343_01136</name>
</gene>